<feature type="domain" description="AAA+ ATPase" evidence="5">
    <location>
        <begin position="264"/>
        <end position="397"/>
    </location>
</feature>
<dbReference type="GO" id="GO:0005524">
    <property type="term" value="F:ATP binding"/>
    <property type="evidence" value="ECO:0007669"/>
    <property type="project" value="UniProtKB-KW"/>
</dbReference>
<dbReference type="SMART" id="SM00382">
    <property type="entry name" value="AAA"/>
    <property type="match status" value="1"/>
</dbReference>
<comment type="similarity">
    <text evidence="3">Belongs to the AAA ATPase family. Highly divergent.</text>
</comment>
<dbReference type="Gene3D" id="1.10.8.60">
    <property type="match status" value="1"/>
</dbReference>
<dbReference type="InterPro" id="IPR003593">
    <property type="entry name" value="AAA+_ATPase"/>
</dbReference>
<dbReference type="EMBL" id="CP071793">
    <property type="protein sequence ID" value="QTD53884.1"/>
    <property type="molecule type" value="Genomic_DNA"/>
</dbReference>
<dbReference type="AlphaFoldDB" id="A0A8A4TXR1"/>
<dbReference type="InterPro" id="IPR003959">
    <property type="entry name" value="ATPase_AAA_core"/>
</dbReference>
<dbReference type="Gene3D" id="3.40.50.300">
    <property type="entry name" value="P-loop containing nucleotide triphosphate hydrolases"/>
    <property type="match status" value="1"/>
</dbReference>
<dbReference type="Pfam" id="PF17862">
    <property type="entry name" value="AAA_lid_3"/>
    <property type="match status" value="1"/>
</dbReference>
<dbReference type="RefSeq" id="WP_237383984.1">
    <property type="nucleotide sequence ID" value="NZ_CP071793.1"/>
</dbReference>
<evidence type="ECO:0000256" key="2">
    <source>
        <dbReference type="ARBA" id="ARBA00022840"/>
    </source>
</evidence>
<dbReference type="InterPro" id="IPR027417">
    <property type="entry name" value="P-loop_NTPase"/>
</dbReference>
<keyword evidence="2" id="KW-0067">ATP-binding</keyword>
<dbReference type="PANTHER" id="PTHR42960:SF1">
    <property type="entry name" value="YCF46 PROTEIN"/>
    <property type="match status" value="1"/>
</dbReference>
<organism evidence="6 7">
    <name type="scientific">Sulfidibacter corallicola</name>
    <dbReference type="NCBI Taxonomy" id="2818388"/>
    <lineage>
        <taxon>Bacteria</taxon>
        <taxon>Pseudomonadati</taxon>
        <taxon>Acidobacteriota</taxon>
        <taxon>Holophagae</taxon>
        <taxon>Acanthopleuribacterales</taxon>
        <taxon>Acanthopleuribacteraceae</taxon>
        <taxon>Sulfidibacter</taxon>
    </lineage>
</organism>
<reference evidence="6" key="1">
    <citation type="submission" date="2021-03" db="EMBL/GenBank/DDBJ databases">
        <title>Acanthopleuribacteraceae sp. M133.</title>
        <authorList>
            <person name="Wang G."/>
        </authorList>
    </citation>
    <scope>NUCLEOTIDE SEQUENCE</scope>
    <source>
        <strain evidence="6">M133</strain>
    </source>
</reference>
<dbReference type="InterPro" id="IPR052381">
    <property type="entry name" value="AAA_domain_protein"/>
</dbReference>
<dbReference type="KEGG" id="scor:J3U87_15660"/>
<evidence type="ECO:0000259" key="5">
    <source>
        <dbReference type="SMART" id="SM00382"/>
    </source>
</evidence>
<evidence type="ECO:0000256" key="1">
    <source>
        <dbReference type="ARBA" id="ARBA00022741"/>
    </source>
</evidence>
<keyword evidence="7" id="KW-1185">Reference proteome</keyword>
<evidence type="ECO:0000256" key="4">
    <source>
        <dbReference type="ARBA" id="ARBA00040480"/>
    </source>
</evidence>
<dbReference type="Pfam" id="PF00004">
    <property type="entry name" value="AAA"/>
    <property type="match status" value="1"/>
</dbReference>
<protein>
    <recommendedName>
        <fullName evidence="4">Uncharacterized AAA domain-containing protein ycf46</fullName>
    </recommendedName>
</protein>
<evidence type="ECO:0000313" key="7">
    <source>
        <dbReference type="Proteomes" id="UP000663929"/>
    </source>
</evidence>
<sequence length="492" mass="54417">MSDLNDLLLLVQSRTPLIAIESLEEKRAIDLFGDLARKLRQPLMLWSVTGGLRTIRQTPREEPHKAEPAELLRHIRGSDRPSVFLLLDFHPYLEDPVNVRLIREIAQSHDKVPNHLVLLSPRIEIPQDLAGHTARFNLSLPDEPKLLALIRRVAMEWMQQNAGRKVVADKKAIGLLARNLVGLTASDAERLARKAIYDDGAITSSDLKMVQEAKYQLISQAGVLSFECDTAGMGDVGGLKRLKEWLTHRKAVFHGGGAAYGLEAPKGVMLLGVQGCGKSLAAKAIAGLWSVPLLRLDFSALFNKFVGETERNLRESLDTSEIMAPCVLWVDEIEKGLAGGEGDGGVSRRILGTLLTWMSEKSKPVFVVATSNDVTQLPPELLRKGRFDEIFFVDLPDLETRGLIFGIQLSRRNMTPQNFDLVALARHSDGFSGAEIEQAVVASIYTALARGVDPTTELLVEEIRKTRPLSVVMAEKIAWLRNWAAERTVPAN</sequence>
<name>A0A8A4TXR1_SULCO</name>
<dbReference type="InterPro" id="IPR041569">
    <property type="entry name" value="AAA_lid_3"/>
</dbReference>
<dbReference type="SUPFAM" id="SSF52540">
    <property type="entry name" value="P-loop containing nucleoside triphosphate hydrolases"/>
    <property type="match status" value="1"/>
</dbReference>
<dbReference type="Proteomes" id="UP000663929">
    <property type="component" value="Chromosome"/>
</dbReference>
<accession>A0A8A4TXR1</accession>
<evidence type="ECO:0000256" key="3">
    <source>
        <dbReference type="ARBA" id="ARBA00038088"/>
    </source>
</evidence>
<dbReference type="PANTHER" id="PTHR42960">
    <property type="entry name" value="YCF46 PROTEIN"/>
    <property type="match status" value="1"/>
</dbReference>
<proteinExistence type="inferred from homology"/>
<keyword evidence="1" id="KW-0547">Nucleotide-binding</keyword>
<evidence type="ECO:0000313" key="6">
    <source>
        <dbReference type="EMBL" id="QTD53884.1"/>
    </source>
</evidence>
<dbReference type="GO" id="GO:0016887">
    <property type="term" value="F:ATP hydrolysis activity"/>
    <property type="evidence" value="ECO:0007669"/>
    <property type="project" value="InterPro"/>
</dbReference>
<gene>
    <name evidence="6" type="ORF">J3U87_15660</name>
</gene>